<dbReference type="GO" id="GO:0004673">
    <property type="term" value="F:protein histidine kinase activity"/>
    <property type="evidence" value="ECO:0007669"/>
    <property type="project" value="UniProtKB-EC"/>
</dbReference>
<dbReference type="InterPro" id="IPR036890">
    <property type="entry name" value="HATPase_C_sf"/>
</dbReference>
<evidence type="ECO:0000256" key="6">
    <source>
        <dbReference type="ARBA" id="ARBA00022777"/>
    </source>
</evidence>
<feature type="coiled-coil region" evidence="8">
    <location>
        <begin position="113"/>
        <end position="140"/>
    </location>
</feature>
<keyword evidence="8" id="KW-0175">Coiled coil</keyword>
<protein>
    <recommendedName>
        <fullName evidence="2">histidine kinase</fullName>
        <ecNumber evidence="2">2.7.13.3</ecNumber>
    </recommendedName>
</protein>
<evidence type="ECO:0000256" key="4">
    <source>
        <dbReference type="ARBA" id="ARBA00022679"/>
    </source>
</evidence>
<dbReference type="NCBIfam" id="TIGR00229">
    <property type="entry name" value="sensory_box"/>
    <property type="match status" value="1"/>
</dbReference>
<keyword evidence="4" id="KW-0808">Transferase</keyword>
<dbReference type="Gene3D" id="3.30.450.20">
    <property type="entry name" value="PAS domain"/>
    <property type="match status" value="3"/>
</dbReference>
<organism evidence="10 11">
    <name type="scientific">Citreimonas salinaria</name>
    <dbReference type="NCBI Taxonomy" id="321339"/>
    <lineage>
        <taxon>Bacteria</taxon>
        <taxon>Pseudomonadati</taxon>
        <taxon>Pseudomonadota</taxon>
        <taxon>Alphaproteobacteria</taxon>
        <taxon>Rhodobacterales</taxon>
        <taxon>Roseobacteraceae</taxon>
        <taxon>Citreimonas</taxon>
    </lineage>
</organism>
<evidence type="ECO:0000313" key="11">
    <source>
        <dbReference type="Proteomes" id="UP000199286"/>
    </source>
</evidence>
<accession>A0A1H3HXB4</accession>
<keyword evidence="11" id="KW-1185">Reference proteome</keyword>
<dbReference type="InterPro" id="IPR035965">
    <property type="entry name" value="PAS-like_dom_sf"/>
</dbReference>
<evidence type="ECO:0000256" key="8">
    <source>
        <dbReference type="SAM" id="Coils"/>
    </source>
</evidence>
<dbReference type="CDD" id="cd00130">
    <property type="entry name" value="PAS"/>
    <property type="match status" value="1"/>
</dbReference>
<dbReference type="PANTHER" id="PTHR41523">
    <property type="entry name" value="TWO-COMPONENT SYSTEM SENSOR PROTEIN"/>
    <property type="match status" value="1"/>
</dbReference>
<evidence type="ECO:0000256" key="2">
    <source>
        <dbReference type="ARBA" id="ARBA00012438"/>
    </source>
</evidence>
<dbReference type="AlphaFoldDB" id="A0A1H3HXB4"/>
<dbReference type="PANTHER" id="PTHR41523:SF8">
    <property type="entry name" value="ETHYLENE RESPONSE SENSOR PROTEIN"/>
    <property type="match status" value="1"/>
</dbReference>
<dbReference type="SMART" id="SM00911">
    <property type="entry name" value="HWE_HK"/>
    <property type="match status" value="1"/>
</dbReference>
<evidence type="ECO:0000256" key="3">
    <source>
        <dbReference type="ARBA" id="ARBA00022553"/>
    </source>
</evidence>
<reference evidence="10 11" key="1">
    <citation type="submission" date="2016-10" db="EMBL/GenBank/DDBJ databases">
        <authorList>
            <person name="de Groot N.N."/>
        </authorList>
    </citation>
    <scope>NUCLEOTIDE SEQUENCE [LARGE SCALE GENOMIC DNA]</scope>
    <source>
        <strain evidence="10 11">DSM 26880</strain>
    </source>
</reference>
<dbReference type="EMBL" id="FNPF01000004">
    <property type="protein sequence ID" value="SDY19389.1"/>
    <property type="molecule type" value="Genomic_DNA"/>
</dbReference>
<name>A0A1H3HXB4_9RHOB</name>
<comment type="catalytic activity">
    <reaction evidence="1">
        <text>ATP + protein L-histidine = ADP + protein N-phospho-L-histidine.</text>
        <dbReference type="EC" id="2.7.13.3"/>
    </reaction>
</comment>
<evidence type="ECO:0000256" key="7">
    <source>
        <dbReference type="ARBA" id="ARBA00022840"/>
    </source>
</evidence>
<dbReference type="SMART" id="SM00091">
    <property type="entry name" value="PAS"/>
    <property type="match status" value="2"/>
</dbReference>
<dbReference type="STRING" id="321339.SAMN05444340_104187"/>
<sequence>MALAADAVISADATGRIVFFSPPAEAMFGYAAQDIVGKTLDILLPERFRAGHAALVAGFADEAGEAHILMGHRSQVWGRRANGEEFPVEASLSRRQIEGETVLTAVVRDISERRALERQLEEKSSALEESERRMRLALESGRMGVWEWDLDRDEVAMDAETRRLFDFESEGSVSVERAFDLVCSEDLPRLQRALSDSSEKVSSFECEFGLDVGGTTKRIFSTGTAIEAGNGGKRIIGVSFDVTRRWKAEQQRELLTKELSHRISNIMMVAQSLVRMSAAHSDSVDDLQSSLQSRLSAVAQNHALLMKEGFHSVGLRSLLRSELTPYAGSERSRVDIEGEVVRLSPQAATALGLVFHELSTNSAKYGSLSRAKGELKVAWKIQNGEAPPSLWIDWVESGGPPVRPPSRRGFGSTVIDRSINLQFGGSVDRDFGPEGLKVSFRIPLDAVQAQAAGES</sequence>
<keyword evidence="6" id="KW-0418">Kinase</keyword>
<keyword evidence="7" id="KW-0067">ATP-binding</keyword>
<feature type="domain" description="PAS" evidence="9">
    <location>
        <begin position="1"/>
        <end position="46"/>
    </location>
</feature>
<keyword evidence="5" id="KW-0547">Nucleotide-binding</keyword>
<dbReference type="PROSITE" id="PS50112">
    <property type="entry name" value="PAS"/>
    <property type="match status" value="1"/>
</dbReference>
<dbReference type="Pfam" id="PF07536">
    <property type="entry name" value="HWE_HK"/>
    <property type="match status" value="1"/>
</dbReference>
<gene>
    <name evidence="10" type="ORF">SAMN05444340_104187</name>
</gene>
<dbReference type="Gene3D" id="3.30.565.10">
    <property type="entry name" value="Histidine kinase-like ATPase, C-terminal domain"/>
    <property type="match status" value="1"/>
</dbReference>
<dbReference type="Proteomes" id="UP000199286">
    <property type="component" value="Unassembled WGS sequence"/>
</dbReference>
<evidence type="ECO:0000256" key="1">
    <source>
        <dbReference type="ARBA" id="ARBA00000085"/>
    </source>
</evidence>
<evidence type="ECO:0000256" key="5">
    <source>
        <dbReference type="ARBA" id="ARBA00022741"/>
    </source>
</evidence>
<dbReference type="GO" id="GO:0005524">
    <property type="term" value="F:ATP binding"/>
    <property type="evidence" value="ECO:0007669"/>
    <property type="project" value="UniProtKB-KW"/>
</dbReference>
<proteinExistence type="predicted"/>
<keyword evidence="3" id="KW-0597">Phosphoprotein</keyword>
<dbReference type="EC" id="2.7.13.3" evidence="2"/>
<evidence type="ECO:0000313" key="10">
    <source>
        <dbReference type="EMBL" id="SDY19389.1"/>
    </source>
</evidence>
<dbReference type="InterPro" id="IPR000014">
    <property type="entry name" value="PAS"/>
</dbReference>
<dbReference type="InterPro" id="IPR011102">
    <property type="entry name" value="Sig_transdc_His_kinase_HWE"/>
</dbReference>
<evidence type="ECO:0000259" key="9">
    <source>
        <dbReference type="PROSITE" id="PS50112"/>
    </source>
</evidence>
<dbReference type="SUPFAM" id="SSF55785">
    <property type="entry name" value="PYP-like sensor domain (PAS domain)"/>
    <property type="match status" value="2"/>
</dbReference>
<dbReference type="Pfam" id="PF13426">
    <property type="entry name" value="PAS_9"/>
    <property type="match status" value="1"/>
</dbReference>